<evidence type="ECO:0000313" key="2">
    <source>
        <dbReference type="EMBL" id="CCX29852.1"/>
    </source>
</evidence>
<feature type="signal peptide" evidence="1">
    <location>
        <begin position="1"/>
        <end position="16"/>
    </location>
</feature>
<dbReference type="OrthoDB" id="10470756at2759"/>
<evidence type="ECO:0000256" key="1">
    <source>
        <dbReference type="SAM" id="SignalP"/>
    </source>
</evidence>
<gene>
    <name evidence="2" type="ORF">PCON_07649</name>
</gene>
<name>U4LEA2_PYROM</name>
<dbReference type="EMBL" id="HF935391">
    <property type="protein sequence ID" value="CCX29852.1"/>
    <property type="molecule type" value="Genomic_DNA"/>
</dbReference>
<dbReference type="AlphaFoldDB" id="U4LEA2"/>
<dbReference type="Proteomes" id="UP000018144">
    <property type="component" value="Unassembled WGS sequence"/>
</dbReference>
<organism evidence="2 3">
    <name type="scientific">Pyronema omphalodes (strain CBS 100304)</name>
    <name type="common">Pyronema confluens</name>
    <dbReference type="NCBI Taxonomy" id="1076935"/>
    <lineage>
        <taxon>Eukaryota</taxon>
        <taxon>Fungi</taxon>
        <taxon>Dikarya</taxon>
        <taxon>Ascomycota</taxon>
        <taxon>Pezizomycotina</taxon>
        <taxon>Pezizomycetes</taxon>
        <taxon>Pezizales</taxon>
        <taxon>Pyronemataceae</taxon>
        <taxon>Pyronema</taxon>
    </lineage>
</organism>
<sequence length="81" mass="8800">MELVQVFISLIVTVAAFEDVKSDVLRENDNVLPRCYTAGTPCGLGARCCPGFKCLGVPRRCPPVKKDNLGSDELEASETKK</sequence>
<protein>
    <submittedName>
        <fullName evidence="2">Uncharacterized protein</fullName>
    </submittedName>
</protein>
<feature type="chain" id="PRO_5004651378" evidence="1">
    <location>
        <begin position="17"/>
        <end position="81"/>
    </location>
</feature>
<proteinExistence type="predicted"/>
<reference evidence="2 3" key="1">
    <citation type="journal article" date="2013" name="PLoS Genet.">
        <title>The genome and development-dependent transcriptomes of Pyronema confluens: a window into fungal evolution.</title>
        <authorList>
            <person name="Traeger S."/>
            <person name="Altegoer F."/>
            <person name="Freitag M."/>
            <person name="Gabaldon T."/>
            <person name="Kempken F."/>
            <person name="Kumar A."/>
            <person name="Marcet-Houben M."/>
            <person name="Poggeler S."/>
            <person name="Stajich J.E."/>
            <person name="Nowrousian M."/>
        </authorList>
    </citation>
    <scope>NUCLEOTIDE SEQUENCE [LARGE SCALE GENOMIC DNA]</scope>
    <source>
        <strain evidence="3">CBS 100304</strain>
        <tissue evidence="2">Vegetative mycelium</tissue>
    </source>
</reference>
<keyword evidence="1" id="KW-0732">Signal</keyword>
<evidence type="ECO:0000313" key="3">
    <source>
        <dbReference type="Proteomes" id="UP000018144"/>
    </source>
</evidence>
<accession>U4LEA2</accession>
<keyword evidence="3" id="KW-1185">Reference proteome</keyword>